<dbReference type="PROSITE" id="PS50850">
    <property type="entry name" value="MFS"/>
    <property type="match status" value="1"/>
</dbReference>
<evidence type="ECO:0000256" key="1">
    <source>
        <dbReference type="ARBA" id="ARBA00004141"/>
    </source>
</evidence>
<feature type="transmembrane region" description="Helical" evidence="6">
    <location>
        <begin position="125"/>
        <end position="144"/>
    </location>
</feature>
<organism evidence="8 9">
    <name type="scientific">Plectosphaerella plurivora</name>
    <dbReference type="NCBI Taxonomy" id="936078"/>
    <lineage>
        <taxon>Eukaryota</taxon>
        <taxon>Fungi</taxon>
        <taxon>Dikarya</taxon>
        <taxon>Ascomycota</taxon>
        <taxon>Pezizomycotina</taxon>
        <taxon>Sordariomycetes</taxon>
        <taxon>Hypocreomycetidae</taxon>
        <taxon>Glomerellales</taxon>
        <taxon>Plectosphaerellaceae</taxon>
        <taxon>Plectosphaerella</taxon>
    </lineage>
</organism>
<keyword evidence="4 6" id="KW-1133">Transmembrane helix</keyword>
<protein>
    <submittedName>
        <fullName evidence="8">General substrate transporter</fullName>
    </submittedName>
</protein>
<sequence length="524" mass="56626">MASIEPNADNDKRDGCTVDLKESVAIDEALSENEKSIWKQLAENPRVIACTLLANCGAFLFGYDILVQGAINALPAFSIYFGAPFDGGLILPALWQGLWAAFAAMGIMLGASSNGFFMDKFGRRIMFAVGGTISAVGVAITFVSSDLSDPEQRRGILLLGKFIIGISMGIMMSTCQTYVSEISSPKLRTVLLGLYPFIITVGQMIAITVVFSRVADMSKLAFKIPFASQWAFSGYSILAGLILPESPVYLVEKGRYEKASKSLAFLGFASSADDRISSIQASLDQQQGAADNQSISFKECFQGTNLRRTRIVALLNTLQQFMGVSLVANSTYFFIMAGMDPRMSLTLNQIGTGIAMACTLVSWFIIGRVGRRAAILGSFAFAGLVYLGMGIAGFFPQNPTALRFIGVSVIMAASSSNLGVGTAYPVSAAEMPSVRLRAKTMGLGFFVNAFMTWIFSFTVPYMFNADQGNLGGKIGFVFMGFCVIGFGLSWLEIPETKNMTYSRIEQLFESGVSARRFKAVAEME</sequence>
<feature type="transmembrane region" description="Helical" evidence="6">
    <location>
        <begin position="47"/>
        <end position="73"/>
    </location>
</feature>
<feature type="transmembrane region" description="Helical" evidence="6">
    <location>
        <begin position="347"/>
        <end position="366"/>
    </location>
</feature>
<dbReference type="GO" id="GO:0005351">
    <property type="term" value="F:carbohydrate:proton symporter activity"/>
    <property type="evidence" value="ECO:0007669"/>
    <property type="project" value="TreeGrafter"/>
</dbReference>
<evidence type="ECO:0000256" key="3">
    <source>
        <dbReference type="ARBA" id="ARBA00022692"/>
    </source>
</evidence>
<evidence type="ECO:0000256" key="6">
    <source>
        <dbReference type="SAM" id="Phobius"/>
    </source>
</evidence>
<accession>A0A9P8V0P0</accession>
<dbReference type="InterPro" id="IPR020846">
    <property type="entry name" value="MFS_dom"/>
</dbReference>
<dbReference type="Gene3D" id="1.20.1250.20">
    <property type="entry name" value="MFS general substrate transporter like domains"/>
    <property type="match status" value="1"/>
</dbReference>
<evidence type="ECO:0000313" key="8">
    <source>
        <dbReference type="EMBL" id="KAH6662932.1"/>
    </source>
</evidence>
<evidence type="ECO:0000313" key="9">
    <source>
        <dbReference type="Proteomes" id="UP000770015"/>
    </source>
</evidence>
<feature type="transmembrane region" description="Helical" evidence="6">
    <location>
        <begin position="441"/>
        <end position="462"/>
    </location>
</feature>
<comment type="caution">
    <text evidence="8">The sequence shown here is derived from an EMBL/GenBank/DDBJ whole genome shotgun (WGS) entry which is preliminary data.</text>
</comment>
<feature type="transmembrane region" description="Helical" evidence="6">
    <location>
        <begin position="401"/>
        <end position="420"/>
    </location>
</feature>
<reference evidence="8" key="1">
    <citation type="journal article" date="2021" name="Nat. Commun.">
        <title>Genetic determinants of endophytism in the Arabidopsis root mycobiome.</title>
        <authorList>
            <person name="Mesny F."/>
            <person name="Miyauchi S."/>
            <person name="Thiergart T."/>
            <person name="Pickel B."/>
            <person name="Atanasova L."/>
            <person name="Karlsson M."/>
            <person name="Huettel B."/>
            <person name="Barry K.W."/>
            <person name="Haridas S."/>
            <person name="Chen C."/>
            <person name="Bauer D."/>
            <person name="Andreopoulos W."/>
            <person name="Pangilinan J."/>
            <person name="LaButti K."/>
            <person name="Riley R."/>
            <person name="Lipzen A."/>
            <person name="Clum A."/>
            <person name="Drula E."/>
            <person name="Henrissat B."/>
            <person name="Kohler A."/>
            <person name="Grigoriev I.V."/>
            <person name="Martin F.M."/>
            <person name="Hacquard S."/>
        </authorList>
    </citation>
    <scope>NUCLEOTIDE SEQUENCE</scope>
    <source>
        <strain evidence="8">MPI-SDFR-AT-0117</strain>
    </source>
</reference>
<feature type="transmembrane region" description="Helical" evidence="6">
    <location>
        <begin position="474"/>
        <end position="493"/>
    </location>
</feature>
<dbReference type="Proteomes" id="UP000770015">
    <property type="component" value="Unassembled WGS sequence"/>
</dbReference>
<dbReference type="EMBL" id="JAGSXJ010000044">
    <property type="protein sequence ID" value="KAH6662932.1"/>
    <property type="molecule type" value="Genomic_DNA"/>
</dbReference>
<dbReference type="InterPro" id="IPR005828">
    <property type="entry name" value="MFS_sugar_transport-like"/>
</dbReference>
<feature type="transmembrane region" description="Helical" evidence="6">
    <location>
        <begin position="373"/>
        <end position="395"/>
    </location>
</feature>
<dbReference type="SUPFAM" id="SSF103473">
    <property type="entry name" value="MFS general substrate transporter"/>
    <property type="match status" value="1"/>
</dbReference>
<keyword evidence="3 6" id="KW-0812">Transmembrane</keyword>
<feature type="transmembrane region" description="Helical" evidence="6">
    <location>
        <begin position="156"/>
        <end position="179"/>
    </location>
</feature>
<keyword evidence="9" id="KW-1185">Reference proteome</keyword>
<evidence type="ECO:0000256" key="4">
    <source>
        <dbReference type="ARBA" id="ARBA00022989"/>
    </source>
</evidence>
<name>A0A9P8V0P0_9PEZI</name>
<dbReference type="OrthoDB" id="6612291at2759"/>
<evidence type="ECO:0000256" key="2">
    <source>
        <dbReference type="ARBA" id="ARBA00010992"/>
    </source>
</evidence>
<dbReference type="PANTHER" id="PTHR48022:SF41">
    <property type="entry name" value="MAJOR FACILITATOR SUPERFAMILY (MFS) PROFILE DOMAIN-CONTAINING PROTEIN"/>
    <property type="match status" value="1"/>
</dbReference>
<feature type="transmembrane region" description="Helical" evidence="6">
    <location>
        <begin position="311"/>
        <end position="335"/>
    </location>
</feature>
<dbReference type="PANTHER" id="PTHR48022">
    <property type="entry name" value="PLASTIDIC GLUCOSE TRANSPORTER 4"/>
    <property type="match status" value="1"/>
</dbReference>
<evidence type="ECO:0000256" key="5">
    <source>
        <dbReference type="ARBA" id="ARBA00023136"/>
    </source>
</evidence>
<evidence type="ECO:0000259" key="7">
    <source>
        <dbReference type="PROSITE" id="PS50850"/>
    </source>
</evidence>
<dbReference type="Pfam" id="PF00083">
    <property type="entry name" value="Sugar_tr"/>
    <property type="match status" value="1"/>
</dbReference>
<comment type="subcellular location">
    <subcellularLocation>
        <location evidence="1">Membrane</location>
        <topology evidence="1">Multi-pass membrane protein</topology>
    </subcellularLocation>
</comment>
<gene>
    <name evidence="8" type="ORF">F5X68DRAFT_251599</name>
</gene>
<dbReference type="AlphaFoldDB" id="A0A9P8V0P0"/>
<proteinExistence type="inferred from homology"/>
<keyword evidence="5 6" id="KW-0472">Membrane</keyword>
<comment type="similarity">
    <text evidence="2">Belongs to the major facilitator superfamily. Sugar transporter (TC 2.A.1.1) family.</text>
</comment>
<feature type="domain" description="Major facilitator superfamily (MFS) profile" evidence="7">
    <location>
        <begin position="50"/>
        <end position="497"/>
    </location>
</feature>
<feature type="transmembrane region" description="Helical" evidence="6">
    <location>
        <begin position="191"/>
        <end position="212"/>
    </location>
</feature>
<feature type="transmembrane region" description="Helical" evidence="6">
    <location>
        <begin position="93"/>
        <end position="113"/>
    </location>
</feature>
<feature type="transmembrane region" description="Helical" evidence="6">
    <location>
        <begin position="232"/>
        <end position="251"/>
    </location>
</feature>
<dbReference type="InterPro" id="IPR050360">
    <property type="entry name" value="MFS_Sugar_Transporters"/>
</dbReference>
<dbReference type="InterPro" id="IPR005829">
    <property type="entry name" value="Sugar_transporter_CS"/>
</dbReference>
<dbReference type="PROSITE" id="PS00217">
    <property type="entry name" value="SUGAR_TRANSPORT_2"/>
    <property type="match status" value="1"/>
</dbReference>
<dbReference type="InterPro" id="IPR036259">
    <property type="entry name" value="MFS_trans_sf"/>
</dbReference>
<dbReference type="GO" id="GO:0016020">
    <property type="term" value="C:membrane"/>
    <property type="evidence" value="ECO:0007669"/>
    <property type="project" value="UniProtKB-SubCell"/>
</dbReference>